<dbReference type="InterPro" id="IPR050248">
    <property type="entry name" value="Polysacc_deacetylase_ArnD"/>
</dbReference>
<protein>
    <submittedName>
        <fullName evidence="2">Peptidoglycan/xylan/chitin deacetylase (PgdA/CDA1 family)</fullName>
    </submittedName>
</protein>
<accession>A0A7W3INS4</accession>
<dbReference type="PANTHER" id="PTHR10587">
    <property type="entry name" value="GLYCOSYL TRANSFERASE-RELATED"/>
    <property type="match status" value="1"/>
</dbReference>
<dbReference type="SUPFAM" id="SSF88713">
    <property type="entry name" value="Glycoside hydrolase/deacetylase"/>
    <property type="match status" value="1"/>
</dbReference>
<dbReference type="AlphaFoldDB" id="A0A7W3INS4"/>
<evidence type="ECO:0000313" key="3">
    <source>
        <dbReference type="Proteomes" id="UP000523079"/>
    </source>
</evidence>
<dbReference type="InterPro" id="IPR002509">
    <property type="entry name" value="NODB_dom"/>
</dbReference>
<dbReference type="GO" id="GO:0005975">
    <property type="term" value="P:carbohydrate metabolic process"/>
    <property type="evidence" value="ECO:0007669"/>
    <property type="project" value="InterPro"/>
</dbReference>
<dbReference type="PANTHER" id="PTHR10587:SF137">
    <property type="entry name" value="4-DEOXY-4-FORMAMIDO-L-ARABINOSE-PHOSPHOUNDECAPRENOL DEFORMYLASE ARND-RELATED"/>
    <property type="match status" value="1"/>
</dbReference>
<dbReference type="RefSeq" id="WP_182558127.1">
    <property type="nucleotide sequence ID" value="NZ_JACGWT010000001.1"/>
</dbReference>
<organism evidence="2 3">
    <name type="scientific">Microlunatus kandeliicorticis</name>
    <dbReference type="NCBI Taxonomy" id="1759536"/>
    <lineage>
        <taxon>Bacteria</taxon>
        <taxon>Bacillati</taxon>
        <taxon>Actinomycetota</taxon>
        <taxon>Actinomycetes</taxon>
        <taxon>Propionibacteriales</taxon>
        <taxon>Propionibacteriaceae</taxon>
        <taxon>Microlunatus</taxon>
    </lineage>
</organism>
<keyword evidence="3" id="KW-1185">Reference proteome</keyword>
<proteinExistence type="predicted"/>
<evidence type="ECO:0000259" key="1">
    <source>
        <dbReference type="PROSITE" id="PS51677"/>
    </source>
</evidence>
<dbReference type="CDD" id="cd10959">
    <property type="entry name" value="CE4_NodB_like_3"/>
    <property type="match status" value="1"/>
</dbReference>
<evidence type="ECO:0000313" key="2">
    <source>
        <dbReference type="EMBL" id="MBA8792473.1"/>
    </source>
</evidence>
<dbReference type="InterPro" id="IPR011330">
    <property type="entry name" value="Glyco_hydro/deAcase_b/a-brl"/>
</dbReference>
<dbReference type="Gene3D" id="3.20.20.370">
    <property type="entry name" value="Glycoside hydrolase/deacetylase"/>
    <property type="match status" value="1"/>
</dbReference>
<comment type="caution">
    <text evidence="2">The sequence shown here is derived from an EMBL/GenBank/DDBJ whole genome shotgun (WGS) entry which is preliminary data.</text>
</comment>
<dbReference type="Pfam" id="PF01522">
    <property type="entry name" value="Polysacc_deac_1"/>
    <property type="match status" value="1"/>
</dbReference>
<dbReference type="EMBL" id="JACGWT010000001">
    <property type="protein sequence ID" value="MBA8792473.1"/>
    <property type="molecule type" value="Genomic_DNA"/>
</dbReference>
<gene>
    <name evidence="2" type="ORF">FHX74_000067</name>
</gene>
<reference evidence="2 3" key="1">
    <citation type="submission" date="2020-07" db="EMBL/GenBank/DDBJ databases">
        <title>Sequencing the genomes of 1000 actinobacteria strains.</title>
        <authorList>
            <person name="Klenk H.-P."/>
        </authorList>
    </citation>
    <scope>NUCLEOTIDE SEQUENCE [LARGE SCALE GENOMIC DNA]</scope>
    <source>
        <strain evidence="2 3">DSM 100723</strain>
    </source>
</reference>
<dbReference type="GO" id="GO:0016810">
    <property type="term" value="F:hydrolase activity, acting on carbon-nitrogen (but not peptide) bonds"/>
    <property type="evidence" value="ECO:0007669"/>
    <property type="project" value="InterPro"/>
</dbReference>
<dbReference type="PROSITE" id="PS51677">
    <property type="entry name" value="NODB"/>
    <property type="match status" value="1"/>
</dbReference>
<sequence>MASPFRVHPTPYVQVRRSWVADYEIGERRQELETPTMRRLKPLLAPWSSLICVDTIDRVMALTFDDGPDPELTPSVLDALAAEGARATFFMLSATARRHPALARRVAAEGHEIALHGVVHERSTELPLTRAAARLRQGKEELEDVVGQEIRLFRPTYGAIRMGLLLQARRLGLETVIWSAWARDWLGDPPEEVAERAYVARHPGAVVLLHDIVGAEAGPRPLSSPETVPLLLDKLRPEGWRYLTVGQLTARYPHIRCHWFLPPGKSRPNGAPAEPGRAA</sequence>
<dbReference type="Proteomes" id="UP000523079">
    <property type="component" value="Unassembled WGS sequence"/>
</dbReference>
<name>A0A7W3INS4_9ACTN</name>
<feature type="domain" description="NodB homology" evidence="1">
    <location>
        <begin position="58"/>
        <end position="243"/>
    </location>
</feature>